<proteinExistence type="predicted"/>
<dbReference type="VEuPathDB" id="FungiDB:ASPGLDRAFT_40022"/>
<keyword evidence="2" id="KW-1185">Reference proteome</keyword>
<protein>
    <submittedName>
        <fullName evidence="1">Uncharacterized protein</fullName>
    </submittedName>
</protein>
<dbReference type="Proteomes" id="UP000184300">
    <property type="component" value="Unassembled WGS sequence"/>
</dbReference>
<name>A0A1L9V611_ASPGL</name>
<dbReference type="AlphaFoldDB" id="A0A1L9V611"/>
<reference evidence="2" key="1">
    <citation type="journal article" date="2017" name="Genome Biol.">
        <title>Comparative genomics reveals high biological diversity and specific adaptations in the industrially and medically important fungal genus Aspergillus.</title>
        <authorList>
            <person name="de Vries R.P."/>
            <person name="Riley R."/>
            <person name="Wiebenga A."/>
            <person name="Aguilar-Osorio G."/>
            <person name="Amillis S."/>
            <person name="Uchima C.A."/>
            <person name="Anderluh G."/>
            <person name="Asadollahi M."/>
            <person name="Askin M."/>
            <person name="Barry K."/>
            <person name="Battaglia E."/>
            <person name="Bayram O."/>
            <person name="Benocci T."/>
            <person name="Braus-Stromeyer S.A."/>
            <person name="Caldana C."/>
            <person name="Canovas D."/>
            <person name="Cerqueira G.C."/>
            <person name="Chen F."/>
            <person name="Chen W."/>
            <person name="Choi C."/>
            <person name="Clum A."/>
            <person name="Dos Santos R.A."/>
            <person name="Damasio A.R."/>
            <person name="Diallinas G."/>
            <person name="Emri T."/>
            <person name="Fekete E."/>
            <person name="Flipphi M."/>
            <person name="Freyberg S."/>
            <person name="Gallo A."/>
            <person name="Gournas C."/>
            <person name="Habgood R."/>
            <person name="Hainaut M."/>
            <person name="Harispe M.L."/>
            <person name="Henrissat B."/>
            <person name="Hilden K.S."/>
            <person name="Hope R."/>
            <person name="Hossain A."/>
            <person name="Karabika E."/>
            <person name="Karaffa L."/>
            <person name="Karanyi Z."/>
            <person name="Krasevec N."/>
            <person name="Kuo A."/>
            <person name="Kusch H."/>
            <person name="LaButti K."/>
            <person name="Lagendijk E.L."/>
            <person name="Lapidus A."/>
            <person name="Levasseur A."/>
            <person name="Lindquist E."/>
            <person name="Lipzen A."/>
            <person name="Logrieco A.F."/>
            <person name="MacCabe A."/>
            <person name="Maekelae M.R."/>
            <person name="Malavazi I."/>
            <person name="Melin P."/>
            <person name="Meyer V."/>
            <person name="Mielnichuk N."/>
            <person name="Miskei M."/>
            <person name="Molnar A.P."/>
            <person name="Mule G."/>
            <person name="Ngan C.Y."/>
            <person name="Orejas M."/>
            <person name="Orosz E."/>
            <person name="Ouedraogo J.P."/>
            <person name="Overkamp K.M."/>
            <person name="Park H.-S."/>
            <person name="Perrone G."/>
            <person name="Piumi F."/>
            <person name="Punt P.J."/>
            <person name="Ram A.F."/>
            <person name="Ramon A."/>
            <person name="Rauscher S."/>
            <person name="Record E."/>
            <person name="Riano-Pachon D.M."/>
            <person name="Robert V."/>
            <person name="Roehrig J."/>
            <person name="Ruller R."/>
            <person name="Salamov A."/>
            <person name="Salih N.S."/>
            <person name="Samson R.A."/>
            <person name="Sandor E."/>
            <person name="Sanguinetti M."/>
            <person name="Schuetze T."/>
            <person name="Sepcic K."/>
            <person name="Shelest E."/>
            <person name="Sherlock G."/>
            <person name="Sophianopoulou V."/>
            <person name="Squina F.M."/>
            <person name="Sun H."/>
            <person name="Susca A."/>
            <person name="Todd R.B."/>
            <person name="Tsang A."/>
            <person name="Unkles S.E."/>
            <person name="van de Wiele N."/>
            <person name="van Rossen-Uffink D."/>
            <person name="Oliveira J.V."/>
            <person name="Vesth T.C."/>
            <person name="Visser J."/>
            <person name="Yu J.-H."/>
            <person name="Zhou M."/>
            <person name="Andersen M.R."/>
            <person name="Archer D.B."/>
            <person name="Baker S.E."/>
            <person name="Benoit I."/>
            <person name="Brakhage A.A."/>
            <person name="Braus G.H."/>
            <person name="Fischer R."/>
            <person name="Frisvad J.C."/>
            <person name="Goldman G.H."/>
            <person name="Houbraken J."/>
            <person name="Oakley B."/>
            <person name="Pocsi I."/>
            <person name="Scazzocchio C."/>
            <person name="Seiboth B."/>
            <person name="vanKuyk P.A."/>
            <person name="Wortman J."/>
            <person name="Dyer P.S."/>
            <person name="Grigoriev I.V."/>
        </authorList>
    </citation>
    <scope>NUCLEOTIDE SEQUENCE [LARGE SCALE GENOMIC DNA]</scope>
    <source>
        <strain evidence="2">CBS 516.65</strain>
    </source>
</reference>
<organism evidence="1 2">
    <name type="scientific">Aspergillus glaucus CBS 516.65</name>
    <dbReference type="NCBI Taxonomy" id="1160497"/>
    <lineage>
        <taxon>Eukaryota</taxon>
        <taxon>Fungi</taxon>
        <taxon>Dikarya</taxon>
        <taxon>Ascomycota</taxon>
        <taxon>Pezizomycotina</taxon>
        <taxon>Eurotiomycetes</taxon>
        <taxon>Eurotiomycetidae</taxon>
        <taxon>Eurotiales</taxon>
        <taxon>Aspergillaceae</taxon>
        <taxon>Aspergillus</taxon>
        <taxon>Aspergillus subgen. Aspergillus</taxon>
    </lineage>
</organism>
<gene>
    <name evidence="1" type="ORF">ASPGLDRAFT_40022</name>
</gene>
<evidence type="ECO:0000313" key="1">
    <source>
        <dbReference type="EMBL" id="OJJ79321.1"/>
    </source>
</evidence>
<dbReference type="OrthoDB" id="4490955at2759"/>
<dbReference type="GeneID" id="34461419"/>
<dbReference type="RefSeq" id="XP_022396019.1">
    <property type="nucleotide sequence ID" value="XM_022545158.1"/>
</dbReference>
<evidence type="ECO:0000313" key="2">
    <source>
        <dbReference type="Proteomes" id="UP000184300"/>
    </source>
</evidence>
<sequence length="249" mass="28264">MTEDMTTSEIIPVNNALFDLRIKIEKLSKTAHALRAGEEDILRLMLKGVMSEEMIEDVIWRVFTVAVPSTDVDHFERHSVLIIFSTTILYYSQSPRSTQNHQTTATMYQPLQNLVSWATSERGIYILRRTGLAIQAVCVVSVVRTLWAYYSTDKELEQARKKANDTKEGLERLLIATTFLLKLEKALHRRQEEVLKKALQSTGVLPETVVDDAVDKLFTVVLPTADIKEFPDLFHDIIEGEEADLGSDP</sequence>
<dbReference type="EMBL" id="KV878919">
    <property type="protein sequence ID" value="OJJ79321.1"/>
    <property type="molecule type" value="Genomic_DNA"/>
</dbReference>
<accession>A0A1L9V611</accession>